<dbReference type="AlphaFoldDB" id="G8ZVE5"/>
<keyword evidence="8 13" id="KW-0408">Iron</keyword>
<dbReference type="HOGENOM" id="CLU_099086_0_1_1"/>
<dbReference type="OrthoDB" id="5778907at2759"/>
<evidence type="ECO:0000256" key="13">
    <source>
        <dbReference type="RuleBase" id="RU368103"/>
    </source>
</evidence>
<comment type="subunit">
    <text evidence="13">Component of the cytochrome c oxidase (complex IV, CIV), a multisubunit enzyme composed of a catalytic core of 3 subunits and several supernumerary subunits.</text>
</comment>
<evidence type="ECO:0000256" key="12">
    <source>
        <dbReference type="ARBA" id="ARBA00082700"/>
    </source>
</evidence>
<dbReference type="GO" id="GO:0046872">
    <property type="term" value="F:metal ion binding"/>
    <property type="evidence" value="ECO:0007669"/>
    <property type="project" value="UniProtKB-UniRule"/>
</dbReference>
<dbReference type="Proteomes" id="UP000005627">
    <property type="component" value="Chromosome 5"/>
</dbReference>
<evidence type="ECO:0000313" key="15">
    <source>
        <dbReference type="Proteomes" id="UP000005627"/>
    </source>
</evidence>
<dbReference type="InterPro" id="IPR003204">
    <property type="entry name" value="Cyt_c_oxidase_su5A/6"/>
</dbReference>
<gene>
    <name evidence="14" type="primary">TDEL0E03460</name>
    <name evidence="14" type="ORF">TDEL_0E03460</name>
</gene>
<dbReference type="EMBL" id="HE616746">
    <property type="protein sequence ID" value="CCE92589.1"/>
    <property type="molecule type" value="Genomic_DNA"/>
</dbReference>
<keyword evidence="15" id="KW-1185">Reference proteome</keyword>
<protein>
    <recommendedName>
        <fullName evidence="11 13">Cytochrome c oxidase subunit 6, mitochondrial</fullName>
    </recommendedName>
    <alternativeName>
        <fullName evidence="12 13">Cytochrome c oxidase polypeptide VI</fullName>
    </alternativeName>
</protein>
<evidence type="ECO:0000256" key="1">
    <source>
        <dbReference type="ARBA" id="ARBA00004443"/>
    </source>
</evidence>
<dbReference type="UniPathway" id="UPA00705"/>
<name>G8ZVE5_TORDE</name>
<evidence type="ECO:0000256" key="4">
    <source>
        <dbReference type="ARBA" id="ARBA00022617"/>
    </source>
</evidence>
<dbReference type="GeneID" id="11503990"/>
<dbReference type="GO" id="GO:0006123">
    <property type="term" value="P:mitochondrial electron transport, cytochrome c to oxygen"/>
    <property type="evidence" value="ECO:0007669"/>
    <property type="project" value="UniProtKB-UniRule"/>
</dbReference>
<evidence type="ECO:0000256" key="6">
    <source>
        <dbReference type="ARBA" id="ARBA00022792"/>
    </source>
</evidence>
<dbReference type="PANTHER" id="PTHR14200">
    <property type="entry name" value="CYTOCHROME C OXIDASE POLYPEPTIDE"/>
    <property type="match status" value="1"/>
</dbReference>
<evidence type="ECO:0000256" key="7">
    <source>
        <dbReference type="ARBA" id="ARBA00022946"/>
    </source>
</evidence>
<dbReference type="GO" id="GO:0045277">
    <property type="term" value="C:respiratory chain complex IV"/>
    <property type="evidence" value="ECO:0007669"/>
    <property type="project" value="UniProtKB-UniRule"/>
</dbReference>
<proteinExistence type="inferred from homology"/>
<dbReference type="RefSeq" id="XP_003681800.1">
    <property type="nucleotide sequence ID" value="XM_003681752.1"/>
</dbReference>
<dbReference type="STRING" id="1076872.G8ZVE5"/>
<dbReference type="KEGG" id="tdl:TDEL_0E03460"/>
<comment type="pathway">
    <text evidence="2 13">Energy metabolism; oxidative phosphorylation.</text>
</comment>
<comment type="subcellular location">
    <subcellularLocation>
        <location evidence="1 13">Mitochondrion inner membrane</location>
        <topology evidence="1 13">Peripheral membrane protein</topology>
        <orientation evidence="1 13">Matrix side</orientation>
    </subcellularLocation>
</comment>
<organism evidence="14 15">
    <name type="scientific">Torulaspora delbrueckii</name>
    <name type="common">Yeast</name>
    <name type="synonym">Candida colliculosa</name>
    <dbReference type="NCBI Taxonomy" id="4950"/>
    <lineage>
        <taxon>Eukaryota</taxon>
        <taxon>Fungi</taxon>
        <taxon>Dikarya</taxon>
        <taxon>Ascomycota</taxon>
        <taxon>Saccharomycotina</taxon>
        <taxon>Saccharomycetes</taxon>
        <taxon>Saccharomycetales</taxon>
        <taxon>Saccharomycetaceae</taxon>
        <taxon>Torulaspora</taxon>
    </lineage>
</organism>
<dbReference type="GO" id="GO:0004129">
    <property type="term" value="F:cytochrome-c oxidase activity"/>
    <property type="evidence" value="ECO:0007669"/>
    <property type="project" value="EnsemblFungi"/>
</dbReference>
<keyword evidence="5 13" id="KW-0479">Metal-binding</keyword>
<dbReference type="FunCoup" id="G8ZVE5">
    <property type="interactions" value="528"/>
</dbReference>
<keyword evidence="7 13" id="KW-0809">Transit peptide</keyword>
<dbReference type="FunFam" id="1.25.40.40:FF:000001">
    <property type="entry name" value="Cytochrome c oxidase subunit VI"/>
    <property type="match status" value="1"/>
</dbReference>
<reference evidence="14 15" key="1">
    <citation type="journal article" date="2011" name="Proc. Natl. Acad. Sci. U.S.A.">
        <title>Evolutionary erosion of yeast sex chromosomes by mating-type switching accidents.</title>
        <authorList>
            <person name="Gordon J.L."/>
            <person name="Armisen D."/>
            <person name="Proux-Wera E."/>
            <person name="Oheigeartaigh S.S."/>
            <person name="Byrne K.P."/>
            <person name="Wolfe K.H."/>
        </authorList>
    </citation>
    <scope>NUCLEOTIDE SEQUENCE [LARGE SCALE GENOMIC DNA]</scope>
    <source>
        <strain evidence="15">ATCC 10662 / CBS 1146 / NBRC 0425 / NCYC 2629 / NRRL Y-866</strain>
    </source>
</reference>
<accession>G8ZVE5</accession>
<evidence type="ECO:0000256" key="10">
    <source>
        <dbReference type="ARBA" id="ARBA00023136"/>
    </source>
</evidence>
<dbReference type="InterPro" id="IPR036545">
    <property type="entry name" value="Cyt_c_oxidase_su5A/6_sf"/>
</dbReference>
<dbReference type="InParanoid" id="G8ZVE5"/>
<sequence>MFSRALFKSVSRTAVSKSVMASAIARPIAQPLRLTSFGQIRKYSSEHEEETFEEFTARFEKEFDEAYDLFEVQRVLNNCFSYDLVPAPVVIEKALRAARRVNDLPTAIRVFEALKYKVENDGQYNAYLDELADVRKELGVPLKEELFDASAEASH</sequence>
<evidence type="ECO:0000313" key="14">
    <source>
        <dbReference type="EMBL" id="CCE92589.1"/>
    </source>
</evidence>
<dbReference type="SUPFAM" id="SSF48479">
    <property type="entry name" value="Cytochrome c oxidase subunit E"/>
    <property type="match status" value="1"/>
</dbReference>
<evidence type="ECO:0000256" key="8">
    <source>
        <dbReference type="ARBA" id="ARBA00023004"/>
    </source>
</evidence>
<comment type="similarity">
    <text evidence="3 13">Belongs to the cytochrome c oxidase subunit 5A family.</text>
</comment>
<evidence type="ECO:0000256" key="11">
    <source>
        <dbReference type="ARBA" id="ARBA00070174"/>
    </source>
</evidence>
<keyword evidence="10 13" id="KW-0472">Membrane</keyword>
<dbReference type="GO" id="GO:0005743">
    <property type="term" value="C:mitochondrial inner membrane"/>
    <property type="evidence" value="ECO:0007669"/>
    <property type="project" value="UniProtKB-SubCell"/>
</dbReference>
<evidence type="ECO:0000256" key="3">
    <source>
        <dbReference type="ARBA" id="ARBA00007972"/>
    </source>
</evidence>
<dbReference type="Gene3D" id="1.25.40.40">
    <property type="entry name" value="Cytochrome c oxidase, subunit Va/VI"/>
    <property type="match status" value="1"/>
</dbReference>
<keyword evidence="6 13" id="KW-0999">Mitochondrion inner membrane</keyword>
<dbReference type="PANTHER" id="PTHR14200:SF11">
    <property type="entry name" value="CYTOCHROME C OXIDASE SUBUNIT 5A, MITOCHONDRIAL"/>
    <property type="match status" value="1"/>
</dbReference>
<keyword evidence="9 13" id="KW-0496">Mitochondrion</keyword>
<dbReference type="CDD" id="cd00923">
    <property type="entry name" value="Cyt_c_Oxidase_Va"/>
    <property type="match status" value="1"/>
</dbReference>
<comment type="function">
    <text evidence="13">Component of the cytochrome c oxidase, the last enzyme in the mitochondrial electron transport chain which drives oxidative phosphorylation. The respiratory chain contains 3 multisubunit complexes succinate dehydrogenase (complex II, CII), ubiquinol-cytochrome c oxidoreductase (cytochrome b-c1 complex, complex III, CIII) and cytochrome c oxidase (complex IV, CIV), that cooperate to transfer electrons derived from NADH and succinate to molecular oxygen, creating an electrochemical gradient over the inner membrane that drives transmembrane transport and the ATP synthase. Cytochrome c oxidase is the component of the respiratory chain that catalyzes the reduction of oxygen to water. Electrons originating from reduced cytochrome c in the intermembrane space (IMS) are transferred via the dinuclear copper A center (CU(A)) of subunit 2 and heme A of subunit 1 to the active site in subunit 1, a binuclear center (BNC) formed by heme A3 and copper B (CU(B)). The BNC reduces molecular oxygen to 2 water molecules using 4 electrons from cytochrome c in the IMS and 4 protons from the mitochondrial matrix.</text>
</comment>
<keyword evidence="4 13" id="KW-0349">Heme</keyword>
<evidence type="ECO:0000256" key="2">
    <source>
        <dbReference type="ARBA" id="ARBA00004673"/>
    </source>
</evidence>
<dbReference type="eggNOG" id="KOG4077">
    <property type="taxonomic scope" value="Eukaryota"/>
</dbReference>
<evidence type="ECO:0000256" key="9">
    <source>
        <dbReference type="ARBA" id="ARBA00023128"/>
    </source>
</evidence>
<dbReference type="Pfam" id="PF02284">
    <property type="entry name" value="COX5A"/>
    <property type="match status" value="1"/>
</dbReference>
<evidence type="ECO:0000256" key="5">
    <source>
        <dbReference type="ARBA" id="ARBA00022723"/>
    </source>
</evidence>